<dbReference type="OrthoDB" id="1467693at2"/>
<keyword evidence="1" id="KW-1133">Transmembrane helix</keyword>
<dbReference type="Proteomes" id="UP000293952">
    <property type="component" value="Unassembled WGS sequence"/>
</dbReference>
<proteinExistence type="predicted"/>
<dbReference type="AlphaFoldDB" id="A0A4Q4KJB6"/>
<dbReference type="EMBL" id="SETE01000004">
    <property type="protein sequence ID" value="RYM33275.1"/>
    <property type="molecule type" value="Genomic_DNA"/>
</dbReference>
<evidence type="ECO:0000313" key="2">
    <source>
        <dbReference type="EMBL" id="RYM33275.1"/>
    </source>
</evidence>
<keyword evidence="3" id="KW-1185">Reference proteome</keyword>
<comment type="caution">
    <text evidence="2">The sequence shown here is derived from an EMBL/GenBank/DDBJ whole genome shotgun (WGS) entry which is preliminary data.</text>
</comment>
<keyword evidence="1" id="KW-0812">Transmembrane</keyword>
<dbReference type="RefSeq" id="WP_130093736.1">
    <property type="nucleotide sequence ID" value="NZ_SETE01000004.1"/>
</dbReference>
<reference evidence="2 3" key="1">
    <citation type="submission" date="2019-02" db="EMBL/GenBank/DDBJ databases">
        <title>Genome sequence of the sea-ice species Brumimicrobium glaciale.</title>
        <authorList>
            <person name="Bowman J.P."/>
        </authorList>
    </citation>
    <scope>NUCLEOTIDE SEQUENCE [LARGE SCALE GENOMIC DNA]</scope>
    <source>
        <strain evidence="2 3">IC156</strain>
    </source>
</reference>
<evidence type="ECO:0000313" key="3">
    <source>
        <dbReference type="Proteomes" id="UP000293952"/>
    </source>
</evidence>
<name>A0A4Q4KJB6_9FLAO</name>
<sequence>MKIRLAELIEKKSFKELSKEEQSFVLTQTSEEEYNEKHQLIANVKDELKSEASELKANESIRLSALAALRAKQIVVEPIFTSTSSSKTKVKSGFFNFKIPLWTAVAAVFMIFILSTPVFIDSQLNSDKSNQLVASVDTIYIDKIIRDTIEITKPADTVLKTVYVTNNDISQKVIAENEFEINNEVQSTTDFSINRSDNIQNELEMRMAIGGYTNTIDFSNPKSGRSLSEDKIGKVVLDVVN</sequence>
<keyword evidence="1" id="KW-0472">Membrane</keyword>
<accession>A0A4Q4KJB6</accession>
<evidence type="ECO:0000256" key="1">
    <source>
        <dbReference type="SAM" id="Phobius"/>
    </source>
</evidence>
<feature type="transmembrane region" description="Helical" evidence="1">
    <location>
        <begin position="99"/>
        <end position="120"/>
    </location>
</feature>
<protein>
    <submittedName>
        <fullName evidence="2">Uncharacterized protein</fullName>
    </submittedName>
</protein>
<organism evidence="2 3">
    <name type="scientific">Brumimicrobium glaciale</name>
    <dbReference type="NCBI Taxonomy" id="200475"/>
    <lineage>
        <taxon>Bacteria</taxon>
        <taxon>Pseudomonadati</taxon>
        <taxon>Bacteroidota</taxon>
        <taxon>Flavobacteriia</taxon>
        <taxon>Flavobacteriales</taxon>
        <taxon>Crocinitomicaceae</taxon>
        <taxon>Brumimicrobium</taxon>
    </lineage>
</organism>
<gene>
    <name evidence="2" type="ORF">ERX46_10030</name>
</gene>